<name>A0A238D5K2_THIDL</name>
<keyword evidence="2" id="KW-1185">Reference proteome</keyword>
<dbReference type="Pfam" id="PF11066">
    <property type="entry name" value="DUF2867"/>
    <property type="match status" value="1"/>
</dbReference>
<reference evidence="1 2" key="1">
    <citation type="submission" date="2016-06" db="EMBL/GenBank/DDBJ databases">
        <authorList>
            <person name="Kjaerup R.B."/>
            <person name="Dalgaard T.S."/>
            <person name="Juul-Madsen H.R."/>
        </authorList>
    </citation>
    <scope>NUCLEOTIDE SEQUENCE [LARGE SCALE GENOMIC DNA]</scope>
    <source>
        <strain evidence="1 2">DSM 16361</strain>
    </source>
</reference>
<sequence length="102" mass="11003">MNHTKTEAEYKPGDRVGIFTLIENTPDEVLLGDRDQHLEVVLSVHRAVSAATGAAIITVTTIVHRPNSLGRIYMLAVAPLHKIIVPSVLKAIGRTQSSGVPQ</sequence>
<protein>
    <recommendedName>
        <fullName evidence="3">DUF2867 domain-containing protein</fullName>
    </recommendedName>
</protein>
<dbReference type="Proteomes" id="UP000214566">
    <property type="component" value="Unassembled WGS sequence"/>
</dbReference>
<organism evidence="1 2">
    <name type="scientific">Thiomonas delicata</name>
    <name type="common">Thiomonas cuprina</name>
    <dbReference type="NCBI Taxonomy" id="364030"/>
    <lineage>
        <taxon>Bacteria</taxon>
        <taxon>Pseudomonadati</taxon>
        <taxon>Pseudomonadota</taxon>
        <taxon>Betaproteobacteria</taxon>
        <taxon>Burkholderiales</taxon>
        <taxon>Thiomonas</taxon>
    </lineage>
</organism>
<evidence type="ECO:0008006" key="3">
    <source>
        <dbReference type="Google" id="ProtNLM"/>
    </source>
</evidence>
<gene>
    <name evidence="1" type="ORF">THIARS_70131</name>
</gene>
<accession>A0A238D5K2</accession>
<dbReference type="EMBL" id="FLMQ01000056">
    <property type="protein sequence ID" value="SBP88511.1"/>
    <property type="molecule type" value="Genomic_DNA"/>
</dbReference>
<dbReference type="AlphaFoldDB" id="A0A238D5K2"/>
<evidence type="ECO:0000313" key="1">
    <source>
        <dbReference type="EMBL" id="SBP88511.1"/>
    </source>
</evidence>
<proteinExistence type="predicted"/>
<evidence type="ECO:0000313" key="2">
    <source>
        <dbReference type="Proteomes" id="UP000214566"/>
    </source>
</evidence>
<dbReference type="InterPro" id="IPR021295">
    <property type="entry name" value="DUF2867"/>
</dbReference>